<reference evidence="1" key="1">
    <citation type="submission" date="2021-05" db="EMBL/GenBank/DDBJ databases">
        <authorList>
            <person name="Pan Q."/>
            <person name="Jouanno E."/>
            <person name="Zahm M."/>
            <person name="Klopp C."/>
            <person name="Cabau C."/>
            <person name="Louis A."/>
            <person name="Berthelot C."/>
            <person name="Parey E."/>
            <person name="Roest Crollius H."/>
            <person name="Montfort J."/>
            <person name="Robinson-Rechavi M."/>
            <person name="Bouchez O."/>
            <person name="Lampietro C."/>
            <person name="Lopez Roques C."/>
            <person name="Donnadieu C."/>
            <person name="Postlethwait J."/>
            <person name="Bobe J."/>
            <person name="Dillon D."/>
            <person name="Chandos A."/>
            <person name="von Hippel F."/>
            <person name="Guiguen Y."/>
        </authorList>
    </citation>
    <scope>NUCLEOTIDE SEQUENCE</scope>
    <source>
        <strain evidence="1">YG-Jan2019</strain>
    </source>
</reference>
<comment type="caution">
    <text evidence="1">The sequence shown here is derived from an EMBL/GenBank/DDBJ whole genome shotgun (WGS) entry which is preliminary data.</text>
</comment>
<accession>A0ACC2FSA2</accession>
<proteinExistence type="predicted"/>
<organism evidence="1 2">
    <name type="scientific">Dallia pectoralis</name>
    <name type="common">Alaska blackfish</name>
    <dbReference type="NCBI Taxonomy" id="75939"/>
    <lineage>
        <taxon>Eukaryota</taxon>
        <taxon>Metazoa</taxon>
        <taxon>Chordata</taxon>
        <taxon>Craniata</taxon>
        <taxon>Vertebrata</taxon>
        <taxon>Euteleostomi</taxon>
        <taxon>Actinopterygii</taxon>
        <taxon>Neopterygii</taxon>
        <taxon>Teleostei</taxon>
        <taxon>Protacanthopterygii</taxon>
        <taxon>Esociformes</taxon>
        <taxon>Umbridae</taxon>
        <taxon>Dallia</taxon>
    </lineage>
</organism>
<sequence length="97" mass="10596">MPSAHHPNTYIGQLDVQLWGTLVTLRGVRCFGWQGEPGFICMDGRGGVHESGIWLSVPEGGRRLSREVLFKLSSPLEKFGTGPDAPTDQMDSHSQSS</sequence>
<protein>
    <submittedName>
        <fullName evidence="1">Uncharacterized protein</fullName>
    </submittedName>
</protein>
<evidence type="ECO:0000313" key="1">
    <source>
        <dbReference type="EMBL" id="KAJ7994191.1"/>
    </source>
</evidence>
<evidence type="ECO:0000313" key="2">
    <source>
        <dbReference type="Proteomes" id="UP001157502"/>
    </source>
</evidence>
<dbReference type="EMBL" id="CM055750">
    <property type="protein sequence ID" value="KAJ7994191.1"/>
    <property type="molecule type" value="Genomic_DNA"/>
</dbReference>
<name>A0ACC2FSA2_DALPE</name>
<dbReference type="Proteomes" id="UP001157502">
    <property type="component" value="Chromosome 23"/>
</dbReference>
<keyword evidence="2" id="KW-1185">Reference proteome</keyword>
<gene>
    <name evidence="1" type="ORF">DPEC_G00263350</name>
</gene>